<evidence type="ECO:0000313" key="2">
    <source>
        <dbReference type="Proteomes" id="UP000249390"/>
    </source>
</evidence>
<keyword evidence="2" id="KW-1185">Reference proteome</keyword>
<dbReference type="AlphaFoldDB" id="A0A328DVH3"/>
<protein>
    <submittedName>
        <fullName evidence="1">Uncharacterized protein</fullName>
    </submittedName>
</protein>
<proteinExistence type="predicted"/>
<name>A0A328DVH3_9ASTE</name>
<organism evidence="1 2">
    <name type="scientific">Cuscuta australis</name>
    <dbReference type="NCBI Taxonomy" id="267555"/>
    <lineage>
        <taxon>Eukaryota</taxon>
        <taxon>Viridiplantae</taxon>
        <taxon>Streptophyta</taxon>
        <taxon>Embryophyta</taxon>
        <taxon>Tracheophyta</taxon>
        <taxon>Spermatophyta</taxon>
        <taxon>Magnoliopsida</taxon>
        <taxon>eudicotyledons</taxon>
        <taxon>Gunneridae</taxon>
        <taxon>Pentapetalae</taxon>
        <taxon>asterids</taxon>
        <taxon>lamiids</taxon>
        <taxon>Solanales</taxon>
        <taxon>Convolvulaceae</taxon>
        <taxon>Cuscuteae</taxon>
        <taxon>Cuscuta</taxon>
        <taxon>Cuscuta subgen. Grammica</taxon>
        <taxon>Cuscuta sect. Cleistogrammica</taxon>
    </lineage>
</organism>
<reference evidence="1 2" key="1">
    <citation type="submission" date="2018-06" db="EMBL/GenBank/DDBJ databases">
        <title>The Genome of Cuscuta australis (Dodder) Provides Insight into the Evolution of Plant Parasitism.</title>
        <authorList>
            <person name="Liu H."/>
        </authorList>
    </citation>
    <scope>NUCLEOTIDE SEQUENCE [LARGE SCALE GENOMIC DNA]</scope>
    <source>
        <strain evidence="2">cv. Yunnan</strain>
        <tissue evidence="1">Vines</tissue>
    </source>
</reference>
<gene>
    <name evidence="1" type="ORF">DM860_017844</name>
</gene>
<accession>A0A328DVH3</accession>
<comment type="caution">
    <text evidence="1">The sequence shown here is derived from an EMBL/GenBank/DDBJ whole genome shotgun (WGS) entry which is preliminary data.</text>
</comment>
<dbReference type="Proteomes" id="UP000249390">
    <property type="component" value="Unassembled WGS sequence"/>
</dbReference>
<evidence type="ECO:0000313" key="1">
    <source>
        <dbReference type="EMBL" id="RAL48053.1"/>
    </source>
</evidence>
<sequence>MGHEPTMLGSESLASAYEAVKNITIQSVMCLLAQEKQTFAYTAGAVDVPQWSICPTALWGWKKKGNYLCVN</sequence>
<dbReference type="EMBL" id="NQVE01000102">
    <property type="protein sequence ID" value="RAL48053.1"/>
    <property type="molecule type" value="Genomic_DNA"/>
</dbReference>